<keyword evidence="5" id="KW-0408">Iron</keyword>
<evidence type="ECO:0000256" key="4">
    <source>
        <dbReference type="ARBA" id="ARBA00022801"/>
    </source>
</evidence>
<dbReference type="GO" id="GO:0046872">
    <property type="term" value="F:metal ion binding"/>
    <property type="evidence" value="ECO:0007669"/>
    <property type="project" value="UniProtKB-KW"/>
</dbReference>
<dbReference type="RefSeq" id="WP_086631862.1">
    <property type="nucleotide sequence ID" value="NZ_JOPB01000002.1"/>
</dbReference>
<evidence type="ECO:0000256" key="1">
    <source>
        <dbReference type="ARBA" id="ARBA00022485"/>
    </source>
</evidence>
<dbReference type="GO" id="GO:0051539">
    <property type="term" value="F:4 iron, 4 sulfur cluster binding"/>
    <property type="evidence" value="ECO:0007669"/>
    <property type="project" value="UniProtKB-KW"/>
</dbReference>
<evidence type="ECO:0000313" key="12">
    <source>
        <dbReference type="Proteomes" id="UP000194946"/>
    </source>
</evidence>
<dbReference type="PANTHER" id="PTHR33693">
    <property type="entry name" value="TYPE-5 URACIL-DNA GLYCOSYLASE"/>
    <property type="match status" value="1"/>
</dbReference>
<dbReference type="InterPro" id="IPR044147">
    <property type="entry name" value="UdgB-like"/>
</dbReference>
<dbReference type="EMBL" id="JOPB01000002">
    <property type="protein sequence ID" value="OUI79100.1"/>
    <property type="molecule type" value="Genomic_DNA"/>
</dbReference>
<evidence type="ECO:0000256" key="8">
    <source>
        <dbReference type="ARBA" id="ARBA00023779"/>
    </source>
</evidence>
<dbReference type="GO" id="GO:0006284">
    <property type="term" value="P:base-excision repair"/>
    <property type="evidence" value="ECO:0007669"/>
    <property type="project" value="InterPro"/>
</dbReference>
<gene>
    <name evidence="11" type="ORF">HK18_04105</name>
</gene>
<dbReference type="CDD" id="cd10031">
    <property type="entry name" value="UDG-F5_TTUDGB_like"/>
    <property type="match status" value="1"/>
</dbReference>
<name>A0A251ZWQ6_9PROT</name>
<dbReference type="Pfam" id="PF03167">
    <property type="entry name" value="UDG"/>
    <property type="match status" value="1"/>
</dbReference>
<dbReference type="Gene3D" id="3.40.470.10">
    <property type="entry name" value="Uracil-DNA glycosylase-like domain"/>
    <property type="match status" value="1"/>
</dbReference>
<keyword evidence="3" id="KW-0227">DNA damage</keyword>
<organism evidence="11 12">
    <name type="scientific">Commensalibacter intestini</name>
    <dbReference type="NCBI Taxonomy" id="479936"/>
    <lineage>
        <taxon>Bacteria</taxon>
        <taxon>Pseudomonadati</taxon>
        <taxon>Pseudomonadota</taxon>
        <taxon>Alphaproteobacteria</taxon>
        <taxon>Acetobacterales</taxon>
        <taxon>Acetobacteraceae</taxon>
    </lineage>
</organism>
<evidence type="ECO:0000256" key="2">
    <source>
        <dbReference type="ARBA" id="ARBA00022723"/>
    </source>
</evidence>
<reference evidence="12" key="1">
    <citation type="submission" date="2014-06" db="EMBL/GenBank/DDBJ databases">
        <authorList>
            <person name="Winans N.J."/>
            <person name="Newell P.D."/>
            <person name="Douglas A.E."/>
        </authorList>
    </citation>
    <scope>NUCLEOTIDE SEQUENCE [LARGE SCALE GENOMIC DNA]</scope>
    <source>
        <strain evidence="12">DmL_052</strain>
    </source>
</reference>
<dbReference type="InterPro" id="IPR005122">
    <property type="entry name" value="Uracil-DNA_glycosylase-like"/>
</dbReference>
<dbReference type="GO" id="GO:0033958">
    <property type="term" value="F:DNA-deoxyinosine glycosylase activity"/>
    <property type="evidence" value="ECO:0007669"/>
    <property type="project" value="InterPro"/>
</dbReference>
<evidence type="ECO:0000256" key="9">
    <source>
        <dbReference type="ARBA" id="ARBA00023887"/>
    </source>
</evidence>
<dbReference type="SMART" id="SM00987">
    <property type="entry name" value="UreE_C"/>
    <property type="match status" value="1"/>
</dbReference>
<dbReference type="InterPro" id="IPR036895">
    <property type="entry name" value="Uracil-DNA_glycosylase-like_sf"/>
</dbReference>
<evidence type="ECO:0000313" key="11">
    <source>
        <dbReference type="EMBL" id="OUI79100.1"/>
    </source>
</evidence>
<keyword evidence="7" id="KW-0234">DNA repair</keyword>
<dbReference type="AlphaFoldDB" id="A0A251ZWQ6"/>
<evidence type="ECO:0000259" key="10">
    <source>
        <dbReference type="SMART" id="SM00986"/>
    </source>
</evidence>
<evidence type="ECO:0000256" key="6">
    <source>
        <dbReference type="ARBA" id="ARBA00023014"/>
    </source>
</evidence>
<accession>A0A251ZWQ6</accession>
<keyword evidence="1" id="KW-0004">4Fe-4S</keyword>
<dbReference type="Proteomes" id="UP000194946">
    <property type="component" value="Unassembled WGS sequence"/>
</dbReference>
<dbReference type="InterPro" id="IPR051536">
    <property type="entry name" value="UDG_Type-4/5"/>
</dbReference>
<evidence type="ECO:0000256" key="3">
    <source>
        <dbReference type="ARBA" id="ARBA00022763"/>
    </source>
</evidence>
<dbReference type="GO" id="GO:0004844">
    <property type="term" value="F:uracil DNA N-glycosylase activity"/>
    <property type="evidence" value="ECO:0007669"/>
    <property type="project" value="InterPro"/>
</dbReference>
<comment type="caution">
    <text evidence="11">The sequence shown here is derived from an EMBL/GenBank/DDBJ whole genome shotgun (WGS) entry which is preliminary data.</text>
</comment>
<keyword evidence="4" id="KW-0378">Hydrolase</keyword>
<dbReference type="PANTHER" id="PTHR33693:SF3">
    <property type="entry name" value="TYPE-5 URACIL-DNA GLYCOSYLASE"/>
    <property type="match status" value="1"/>
</dbReference>
<dbReference type="SUPFAM" id="SSF52141">
    <property type="entry name" value="Uracil-DNA glycosylase-like"/>
    <property type="match status" value="1"/>
</dbReference>
<keyword evidence="2" id="KW-0479">Metal-binding</keyword>
<keyword evidence="12" id="KW-1185">Reference proteome</keyword>
<feature type="domain" description="Uracil-DNA glycosylase-like" evidence="10">
    <location>
        <begin position="37"/>
        <end position="204"/>
    </location>
</feature>
<evidence type="ECO:0000256" key="5">
    <source>
        <dbReference type="ARBA" id="ARBA00023004"/>
    </source>
</evidence>
<sequence length="214" mass="24005">MTINLQPDVNCSLCPRLVEYRENNKQLYPIGWNAPVPPWGDQHAEFLIVGLAPGVKGANLTGRPFTGDYAGILLYNTLIKYNFATGAYNADPNDGLTLKNCRIINAVRCVPPENKPTSLEEKTCRPFLLKEIQNMPKLKIILTLGVIAHKNILACFGRPVTSIPFKHGQFFQNNEKITIVNSYHVSRYNTSTGKLTTVMFEDVVFSIQKYLKST</sequence>
<evidence type="ECO:0000256" key="7">
    <source>
        <dbReference type="ARBA" id="ARBA00023204"/>
    </source>
</evidence>
<dbReference type="SMART" id="SM00986">
    <property type="entry name" value="UDG"/>
    <property type="match status" value="1"/>
</dbReference>
<protein>
    <recommendedName>
        <fullName evidence="9">Type-5 uracil-DNA glycosylase</fullName>
    </recommendedName>
</protein>
<keyword evidence="6" id="KW-0411">Iron-sulfur</keyword>
<proteinExistence type="inferred from homology"/>
<comment type="similarity">
    <text evidence="8">Belongs to the uracil-DNA glycosylase (UDG) superfamily. Type 5 (UDGb) family.</text>
</comment>